<gene>
    <name evidence="1" type="ORF">SAMN06265340_10271</name>
</gene>
<reference evidence="2" key="1">
    <citation type="submission" date="2017-06" db="EMBL/GenBank/DDBJ databases">
        <authorList>
            <person name="Varghese N."/>
            <person name="Submissions S."/>
        </authorList>
    </citation>
    <scope>NUCLEOTIDE SEQUENCE [LARGE SCALE GENOMIC DNA]</scope>
    <source>
        <strain evidence="2">DSM 15668</strain>
    </source>
</reference>
<protein>
    <submittedName>
        <fullName evidence="1">Uncharacterized protein</fullName>
    </submittedName>
</protein>
<dbReference type="Proteomes" id="UP000198405">
    <property type="component" value="Unassembled WGS sequence"/>
</dbReference>
<dbReference type="AlphaFoldDB" id="A0A238Y3A9"/>
<keyword evidence="2" id="KW-1185">Reference proteome</keyword>
<accession>A0A238Y3A9</accession>
<name>A0A238Y3A9_9BACT</name>
<organism evidence="1 2">
    <name type="scientific">Desulfurobacterium atlanticum</name>
    <dbReference type="NCBI Taxonomy" id="240169"/>
    <lineage>
        <taxon>Bacteria</taxon>
        <taxon>Pseudomonadati</taxon>
        <taxon>Aquificota</taxon>
        <taxon>Aquificia</taxon>
        <taxon>Desulfurobacteriales</taxon>
        <taxon>Desulfurobacteriaceae</taxon>
        <taxon>Desulfurobacterium</taxon>
    </lineage>
</organism>
<sequence>MITDKFYHFAHGSFRITVDLTQKEIKDIENSYLAIDEIEIGSGNRISLWLFGFVY</sequence>
<evidence type="ECO:0000313" key="2">
    <source>
        <dbReference type="Proteomes" id="UP000198405"/>
    </source>
</evidence>
<dbReference type="EMBL" id="FZOB01000002">
    <property type="protein sequence ID" value="SNR65462.1"/>
    <property type="molecule type" value="Genomic_DNA"/>
</dbReference>
<proteinExistence type="predicted"/>
<evidence type="ECO:0000313" key="1">
    <source>
        <dbReference type="EMBL" id="SNR65462.1"/>
    </source>
</evidence>